<proteinExistence type="predicted"/>
<dbReference type="Gene3D" id="3.40.630.10">
    <property type="entry name" value="Zn peptidases"/>
    <property type="match status" value="1"/>
</dbReference>
<comment type="caution">
    <text evidence="1">The sequence shown here is derived from an EMBL/GenBank/DDBJ whole genome shotgun (WGS) entry which is preliminary data.</text>
</comment>
<gene>
    <name evidence="1" type="ORF">S06H3_46004</name>
</gene>
<dbReference type="EMBL" id="BARV01028783">
    <property type="protein sequence ID" value="GAI37482.1"/>
    <property type="molecule type" value="Genomic_DNA"/>
</dbReference>
<name>X1N0F7_9ZZZZ</name>
<dbReference type="SUPFAM" id="SSF53187">
    <property type="entry name" value="Zn-dependent exopeptidases"/>
    <property type="match status" value="1"/>
</dbReference>
<sequence>PGSIGNAVHGENEYIMIDDVINAAKVYASSIIEWCK</sequence>
<protein>
    <submittedName>
        <fullName evidence="1">Uncharacterized protein</fullName>
    </submittedName>
</protein>
<reference evidence="1" key="1">
    <citation type="journal article" date="2014" name="Front. Microbiol.">
        <title>High frequency of phylogenetically diverse reductive dehalogenase-homologous genes in deep subseafloor sedimentary metagenomes.</title>
        <authorList>
            <person name="Kawai M."/>
            <person name="Futagami T."/>
            <person name="Toyoda A."/>
            <person name="Takaki Y."/>
            <person name="Nishi S."/>
            <person name="Hori S."/>
            <person name="Arai W."/>
            <person name="Tsubouchi T."/>
            <person name="Morono Y."/>
            <person name="Uchiyama I."/>
            <person name="Ito T."/>
            <person name="Fujiyama A."/>
            <person name="Inagaki F."/>
            <person name="Takami H."/>
        </authorList>
    </citation>
    <scope>NUCLEOTIDE SEQUENCE</scope>
    <source>
        <strain evidence="1">Expedition CK06-06</strain>
    </source>
</reference>
<dbReference type="AlphaFoldDB" id="X1N0F7"/>
<evidence type="ECO:0000313" key="1">
    <source>
        <dbReference type="EMBL" id="GAI37482.1"/>
    </source>
</evidence>
<accession>X1N0F7</accession>
<feature type="non-terminal residue" evidence="1">
    <location>
        <position position="1"/>
    </location>
</feature>
<organism evidence="1">
    <name type="scientific">marine sediment metagenome</name>
    <dbReference type="NCBI Taxonomy" id="412755"/>
    <lineage>
        <taxon>unclassified sequences</taxon>
        <taxon>metagenomes</taxon>
        <taxon>ecological metagenomes</taxon>
    </lineage>
</organism>